<evidence type="ECO:0000256" key="5">
    <source>
        <dbReference type="SAM" id="MobiDB-lite"/>
    </source>
</evidence>
<evidence type="ECO:0000259" key="6">
    <source>
        <dbReference type="PROSITE" id="PS50039"/>
    </source>
</evidence>
<reference evidence="7" key="3">
    <citation type="submission" date="2025-09" db="UniProtKB">
        <authorList>
            <consortium name="Ensembl"/>
        </authorList>
    </citation>
    <scope>IDENTIFICATION</scope>
</reference>
<evidence type="ECO:0000256" key="3">
    <source>
        <dbReference type="ARBA" id="ARBA00023242"/>
    </source>
</evidence>
<dbReference type="Pfam" id="PF00250">
    <property type="entry name" value="Forkhead"/>
    <property type="match status" value="1"/>
</dbReference>
<dbReference type="GO" id="GO:0030154">
    <property type="term" value="P:cell differentiation"/>
    <property type="evidence" value="ECO:0007669"/>
    <property type="project" value="TreeGrafter"/>
</dbReference>
<evidence type="ECO:0000256" key="1">
    <source>
        <dbReference type="ARBA" id="ARBA00004123"/>
    </source>
</evidence>
<dbReference type="InterPro" id="IPR030456">
    <property type="entry name" value="TF_fork_head_CS_2"/>
</dbReference>
<dbReference type="InterPro" id="IPR001766">
    <property type="entry name" value="Fork_head_dom"/>
</dbReference>
<sequence length="331" mass="36965">MPPYQAEPLPEEARVHLGAPVSEFGASLPERDAFGAEVAPGTRPLGYCRSLNHTKPPYSYISLICMAIQQAPAKKLTLNEIYQWIRQLFPYYRQNQQRWQNSIRHSLSFNDCFVRVPRSPDTPGKGSYWALHPDSGNMFENGCYMRRQKRFRCPKTPASPSADKGQKEAKSGREEERRKRTAEVKMAPSTTPPSVPPCALLPRSPSPPPPLQRLPFPSASKELQTHLPLQGVAPIPHLLNPDLQTHTSLPPQPEPCMPGEPLTHHPFSISQLVDLQSYDGPVGYSGYYSSNPHSHHYNPYLTAREESVYPGDSVYCPVGLSMCPVPIMSSS</sequence>
<dbReference type="InterPro" id="IPR036390">
    <property type="entry name" value="WH_DNA-bd_sf"/>
</dbReference>
<keyword evidence="2 4" id="KW-0238">DNA-binding</keyword>
<proteinExistence type="predicted"/>
<dbReference type="FunFam" id="1.10.10.10:FF:000042">
    <property type="entry name" value="hepatocyte nuclear factor 3-beta"/>
    <property type="match status" value="1"/>
</dbReference>
<feature type="DNA-binding region" description="Fork-head" evidence="4">
    <location>
        <begin position="55"/>
        <end position="149"/>
    </location>
</feature>
<protein>
    <recommendedName>
        <fullName evidence="6">Fork-head domain-containing protein</fullName>
    </recommendedName>
</protein>
<evidence type="ECO:0000256" key="4">
    <source>
        <dbReference type="PROSITE-ProRule" id="PRU00089"/>
    </source>
</evidence>
<evidence type="ECO:0000256" key="2">
    <source>
        <dbReference type="ARBA" id="ARBA00023125"/>
    </source>
</evidence>
<keyword evidence="3 4" id="KW-0539">Nucleus</keyword>
<dbReference type="AlphaFoldDB" id="A0AAY4CAC1"/>
<dbReference type="InterPro" id="IPR018122">
    <property type="entry name" value="TF_fork_head_CS_1"/>
</dbReference>
<dbReference type="PANTHER" id="PTHR11829">
    <property type="entry name" value="FORKHEAD BOX PROTEIN"/>
    <property type="match status" value="1"/>
</dbReference>
<comment type="subcellular location">
    <subcellularLocation>
        <location evidence="1 4">Nucleus</location>
    </subcellularLocation>
</comment>
<accession>A0AAY4CAC1</accession>
<dbReference type="SUPFAM" id="SSF46785">
    <property type="entry name" value="Winged helix' DNA-binding domain"/>
    <property type="match status" value="1"/>
</dbReference>
<feature type="domain" description="Fork-head" evidence="6">
    <location>
        <begin position="55"/>
        <end position="149"/>
    </location>
</feature>
<reference evidence="7" key="2">
    <citation type="submission" date="2025-08" db="UniProtKB">
        <authorList>
            <consortium name="Ensembl"/>
        </authorList>
    </citation>
    <scope>IDENTIFICATION</scope>
</reference>
<evidence type="ECO:0000313" key="7">
    <source>
        <dbReference type="Ensembl" id="ENSDCDP00010030008.1"/>
    </source>
</evidence>
<feature type="region of interest" description="Disordered" evidence="5">
    <location>
        <begin position="152"/>
        <end position="210"/>
    </location>
</feature>
<dbReference type="SMART" id="SM00339">
    <property type="entry name" value="FH"/>
    <property type="match status" value="1"/>
</dbReference>
<organism evidence="7 8">
    <name type="scientific">Denticeps clupeoides</name>
    <name type="common">denticle herring</name>
    <dbReference type="NCBI Taxonomy" id="299321"/>
    <lineage>
        <taxon>Eukaryota</taxon>
        <taxon>Metazoa</taxon>
        <taxon>Chordata</taxon>
        <taxon>Craniata</taxon>
        <taxon>Vertebrata</taxon>
        <taxon>Euteleostomi</taxon>
        <taxon>Actinopterygii</taxon>
        <taxon>Neopterygii</taxon>
        <taxon>Teleostei</taxon>
        <taxon>Clupei</taxon>
        <taxon>Clupeiformes</taxon>
        <taxon>Denticipitoidei</taxon>
        <taxon>Denticipitidae</taxon>
        <taxon>Denticeps</taxon>
    </lineage>
</organism>
<dbReference type="CDD" id="cd20015">
    <property type="entry name" value="FH_FOXA"/>
    <property type="match status" value="1"/>
</dbReference>
<feature type="compositionally biased region" description="Basic and acidic residues" evidence="5">
    <location>
        <begin position="164"/>
        <end position="183"/>
    </location>
</feature>
<name>A0AAY4CAC1_9TELE</name>
<dbReference type="GO" id="GO:0009653">
    <property type="term" value="P:anatomical structure morphogenesis"/>
    <property type="evidence" value="ECO:0007669"/>
    <property type="project" value="TreeGrafter"/>
</dbReference>
<dbReference type="PROSITE" id="PS00658">
    <property type="entry name" value="FORK_HEAD_2"/>
    <property type="match status" value="1"/>
</dbReference>
<keyword evidence="8" id="KW-1185">Reference proteome</keyword>
<evidence type="ECO:0000313" key="8">
    <source>
        <dbReference type="Proteomes" id="UP000694580"/>
    </source>
</evidence>
<dbReference type="GO" id="GO:0000978">
    <property type="term" value="F:RNA polymerase II cis-regulatory region sequence-specific DNA binding"/>
    <property type="evidence" value="ECO:0007669"/>
    <property type="project" value="TreeGrafter"/>
</dbReference>
<dbReference type="PRINTS" id="PR00053">
    <property type="entry name" value="FORKHEAD"/>
</dbReference>
<dbReference type="GO" id="GO:0005634">
    <property type="term" value="C:nucleus"/>
    <property type="evidence" value="ECO:0007669"/>
    <property type="project" value="UniProtKB-SubCell"/>
</dbReference>
<dbReference type="GeneTree" id="ENSGT00940000155999"/>
<dbReference type="GO" id="GO:0000981">
    <property type="term" value="F:DNA-binding transcription factor activity, RNA polymerase II-specific"/>
    <property type="evidence" value="ECO:0007669"/>
    <property type="project" value="TreeGrafter"/>
</dbReference>
<gene>
    <name evidence="7" type="primary">foxa</name>
</gene>
<dbReference type="PROSITE" id="PS50039">
    <property type="entry name" value="FORK_HEAD_3"/>
    <property type="match status" value="1"/>
</dbReference>
<dbReference type="Gene3D" id="1.10.10.10">
    <property type="entry name" value="Winged helix-like DNA-binding domain superfamily/Winged helix DNA-binding domain"/>
    <property type="match status" value="1"/>
</dbReference>
<dbReference type="PROSITE" id="PS00657">
    <property type="entry name" value="FORK_HEAD_1"/>
    <property type="match status" value="1"/>
</dbReference>
<dbReference type="Proteomes" id="UP000694580">
    <property type="component" value="Chromosome 18"/>
</dbReference>
<dbReference type="Ensembl" id="ENSDCDT00010037284.1">
    <property type="protein sequence ID" value="ENSDCDP00010030008.1"/>
    <property type="gene ID" value="ENSDCDG00010019267.1"/>
</dbReference>
<reference evidence="7 8" key="1">
    <citation type="submission" date="2020-06" db="EMBL/GenBank/DDBJ databases">
        <authorList>
            <consortium name="Wellcome Sanger Institute Data Sharing"/>
        </authorList>
    </citation>
    <scope>NUCLEOTIDE SEQUENCE [LARGE SCALE GENOMIC DNA]</scope>
</reference>
<dbReference type="InterPro" id="IPR036388">
    <property type="entry name" value="WH-like_DNA-bd_sf"/>
</dbReference>
<dbReference type="InterPro" id="IPR050211">
    <property type="entry name" value="FOX_domain-containing"/>
</dbReference>
<dbReference type="PANTHER" id="PTHR11829:SF380">
    <property type="entry name" value="PROTEIN FORK HEAD"/>
    <property type="match status" value="1"/>
</dbReference>